<reference evidence="2 3" key="1">
    <citation type="submission" date="2021-01" db="EMBL/GenBank/DDBJ databases">
        <title>Whole genome shotgun sequence of Planobispora longispora NBRC 13918.</title>
        <authorList>
            <person name="Komaki H."/>
            <person name="Tamura T."/>
        </authorList>
    </citation>
    <scope>NUCLEOTIDE SEQUENCE [LARGE SCALE GENOMIC DNA]</scope>
    <source>
        <strain evidence="2 3">NBRC 13918</strain>
    </source>
</reference>
<keyword evidence="1" id="KW-0472">Membrane</keyword>
<name>A0A8J3RNF4_9ACTN</name>
<dbReference type="AlphaFoldDB" id="A0A8J3RNF4"/>
<dbReference type="EMBL" id="BOOH01000036">
    <property type="protein sequence ID" value="GIH77860.1"/>
    <property type="molecule type" value="Genomic_DNA"/>
</dbReference>
<dbReference type="Proteomes" id="UP000616724">
    <property type="component" value="Unassembled WGS sequence"/>
</dbReference>
<keyword evidence="1" id="KW-1133">Transmembrane helix</keyword>
<organism evidence="2 3">
    <name type="scientific">Planobispora longispora</name>
    <dbReference type="NCBI Taxonomy" id="28887"/>
    <lineage>
        <taxon>Bacteria</taxon>
        <taxon>Bacillati</taxon>
        <taxon>Actinomycetota</taxon>
        <taxon>Actinomycetes</taxon>
        <taxon>Streptosporangiales</taxon>
        <taxon>Streptosporangiaceae</taxon>
        <taxon>Planobispora</taxon>
    </lineage>
</organism>
<keyword evidence="1" id="KW-0812">Transmembrane</keyword>
<proteinExistence type="predicted"/>
<comment type="caution">
    <text evidence="2">The sequence shown here is derived from an EMBL/GenBank/DDBJ whole genome shotgun (WGS) entry which is preliminary data.</text>
</comment>
<evidence type="ECO:0000313" key="3">
    <source>
        <dbReference type="Proteomes" id="UP000616724"/>
    </source>
</evidence>
<protein>
    <submittedName>
        <fullName evidence="2">Uncharacterized protein</fullName>
    </submittedName>
</protein>
<evidence type="ECO:0000256" key="1">
    <source>
        <dbReference type="SAM" id="Phobius"/>
    </source>
</evidence>
<keyword evidence="3" id="KW-1185">Reference proteome</keyword>
<gene>
    <name evidence="2" type="ORF">Plo01_42890</name>
</gene>
<evidence type="ECO:0000313" key="2">
    <source>
        <dbReference type="EMBL" id="GIH77860.1"/>
    </source>
</evidence>
<feature type="transmembrane region" description="Helical" evidence="1">
    <location>
        <begin position="50"/>
        <end position="68"/>
    </location>
</feature>
<dbReference type="RefSeq" id="WP_203892422.1">
    <property type="nucleotide sequence ID" value="NZ_BOOH01000036.1"/>
</dbReference>
<feature type="transmembrane region" description="Helical" evidence="1">
    <location>
        <begin position="20"/>
        <end position="44"/>
    </location>
</feature>
<accession>A0A8J3RNF4</accession>
<sequence length="103" mass="11449">MTFYSDRVARRTGQVQRLSLRWVLVPFFCCGGLPIPFVVAYMAYRLRSHTLWIIAGACFAVEVGVLAASSRRLRPRPYGFVRGSCDLVRVALGGPVRSSGQAR</sequence>